<proteinExistence type="predicted"/>
<evidence type="ECO:0000313" key="2">
    <source>
        <dbReference type="Proteomes" id="UP000267096"/>
    </source>
</evidence>
<reference evidence="1 2" key="2">
    <citation type="submission" date="2018-11" db="EMBL/GenBank/DDBJ databases">
        <authorList>
            <consortium name="Pathogen Informatics"/>
        </authorList>
    </citation>
    <scope>NUCLEOTIDE SEQUENCE [LARGE SCALE GENOMIC DNA]</scope>
</reference>
<dbReference type="WBParaSite" id="ASIM_0000493401-mRNA-1">
    <property type="protein sequence ID" value="ASIM_0000493401-mRNA-1"/>
    <property type="gene ID" value="ASIM_0000493401"/>
</dbReference>
<organism evidence="3">
    <name type="scientific">Anisakis simplex</name>
    <name type="common">Herring worm</name>
    <dbReference type="NCBI Taxonomy" id="6269"/>
    <lineage>
        <taxon>Eukaryota</taxon>
        <taxon>Metazoa</taxon>
        <taxon>Ecdysozoa</taxon>
        <taxon>Nematoda</taxon>
        <taxon>Chromadorea</taxon>
        <taxon>Rhabditida</taxon>
        <taxon>Spirurina</taxon>
        <taxon>Ascaridomorpha</taxon>
        <taxon>Ascaridoidea</taxon>
        <taxon>Anisakidae</taxon>
        <taxon>Anisakis</taxon>
        <taxon>Anisakis simplex complex</taxon>
    </lineage>
</organism>
<evidence type="ECO:0000313" key="1">
    <source>
        <dbReference type="EMBL" id="VDK24385.1"/>
    </source>
</evidence>
<sequence>MNGAAPRGTCDSDAACPPQYRCNAQSLCCPHTNVYCSAKYQCDIRKCPPNQFCSPLTQCCRPLISTKQRYTTCDSSLPCASDLICSEGRCIAKEDQSESTSTSKLFHLNAIVSFRQFR</sequence>
<dbReference type="Proteomes" id="UP000267096">
    <property type="component" value="Unassembled WGS sequence"/>
</dbReference>
<gene>
    <name evidence="1" type="ORF">ASIM_LOCUS4739</name>
</gene>
<accession>A0A0M3JBF9</accession>
<dbReference type="EMBL" id="UYRR01008570">
    <property type="protein sequence ID" value="VDK24385.1"/>
    <property type="molecule type" value="Genomic_DNA"/>
</dbReference>
<dbReference type="AlphaFoldDB" id="A0A0M3JBF9"/>
<evidence type="ECO:0000313" key="3">
    <source>
        <dbReference type="WBParaSite" id="ASIM_0000493401-mRNA-1"/>
    </source>
</evidence>
<name>A0A0M3JBF9_ANISI</name>
<reference evidence="3" key="1">
    <citation type="submission" date="2017-02" db="UniProtKB">
        <authorList>
            <consortium name="WormBaseParasite"/>
        </authorList>
    </citation>
    <scope>IDENTIFICATION</scope>
</reference>
<keyword evidence="2" id="KW-1185">Reference proteome</keyword>
<protein>
    <submittedName>
        <fullName evidence="3">GRANULINS domain-containing protein</fullName>
    </submittedName>
</protein>